<dbReference type="NCBIfam" id="TIGR00756">
    <property type="entry name" value="PPR"/>
    <property type="match status" value="7"/>
</dbReference>
<feature type="repeat" description="PPR" evidence="3">
    <location>
        <begin position="124"/>
        <end position="154"/>
    </location>
</feature>
<dbReference type="Proteomes" id="UP001172457">
    <property type="component" value="Chromosome 7"/>
</dbReference>
<reference evidence="5" key="1">
    <citation type="submission" date="2023-03" db="EMBL/GenBank/DDBJ databases">
        <title>Chromosome-scale reference genome and RAD-based genetic map of yellow starthistle (Centaurea solstitialis) reveal putative structural variation and QTLs associated with invader traits.</title>
        <authorList>
            <person name="Reatini B."/>
            <person name="Cang F.A."/>
            <person name="Jiang Q."/>
            <person name="Mckibben M.T.W."/>
            <person name="Barker M.S."/>
            <person name="Rieseberg L.H."/>
            <person name="Dlugosch K.M."/>
        </authorList>
    </citation>
    <scope>NUCLEOTIDE SEQUENCE</scope>
    <source>
        <strain evidence="5">CAN-66</strain>
        <tissue evidence="5">Leaf</tissue>
    </source>
</reference>
<dbReference type="SUPFAM" id="SSF48452">
    <property type="entry name" value="TPR-like"/>
    <property type="match status" value="2"/>
</dbReference>
<name>A0AA38SBL0_9ASTR</name>
<feature type="domain" description="DYW" evidence="4">
    <location>
        <begin position="573"/>
        <end position="665"/>
    </location>
</feature>
<dbReference type="Pfam" id="PF12854">
    <property type="entry name" value="PPR_1"/>
    <property type="match status" value="1"/>
</dbReference>
<protein>
    <recommendedName>
        <fullName evidence="4">DYW domain-containing protein</fullName>
    </recommendedName>
</protein>
<evidence type="ECO:0000259" key="4">
    <source>
        <dbReference type="Pfam" id="PF14432"/>
    </source>
</evidence>
<dbReference type="PROSITE" id="PS51375">
    <property type="entry name" value="PPR"/>
    <property type="match status" value="5"/>
</dbReference>
<comment type="caution">
    <text evidence="5">The sequence shown here is derived from an EMBL/GenBank/DDBJ whole genome shotgun (WGS) entry which is preliminary data.</text>
</comment>
<dbReference type="Pfam" id="PF01535">
    <property type="entry name" value="PPR"/>
    <property type="match status" value="4"/>
</dbReference>
<dbReference type="FunFam" id="1.25.40.10:FF:001162">
    <property type="entry name" value="Pentatricopeptide repeat-containing protein"/>
    <property type="match status" value="1"/>
</dbReference>
<proteinExistence type="inferred from homology"/>
<evidence type="ECO:0000256" key="1">
    <source>
        <dbReference type="ARBA" id="ARBA00006643"/>
    </source>
</evidence>
<organism evidence="5 6">
    <name type="scientific">Centaurea solstitialis</name>
    <name type="common">yellow star-thistle</name>
    <dbReference type="NCBI Taxonomy" id="347529"/>
    <lineage>
        <taxon>Eukaryota</taxon>
        <taxon>Viridiplantae</taxon>
        <taxon>Streptophyta</taxon>
        <taxon>Embryophyta</taxon>
        <taxon>Tracheophyta</taxon>
        <taxon>Spermatophyta</taxon>
        <taxon>Magnoliopsida</taxon>
        <taxon>eudicotyledons</taxon>
        <taxon>Gunneridae</taxon>
        <taxon>Pentapetalae</taxon>
        <taxon>asterids</taxon>
        <taxon>campanulids</taxon>
        <taxon>Asterales</taxon>
        <taxon>Asteraceae</taxon>
        <taxon>Carduoideae</taxon>
        <taxon>Cardueae</taxon>
        <taxon>Centaureinae</taxon>
        <taxon>Centaurea</taxon>
    </lineage>
</organism>
<accession>A0AA38SBL0</accession>
<evidence type="ECO:0000256" key="3">
    <source>
        <dbReference type="PROSITE-ProRule" id="PRU00708"/>
    </source>
</evidence>
<dbReference type="InterPro" id="IPR032867">
    <property type="entry name" value="DYW_dom"/>
</dbReference>
<dbReference type="Pfam" id="PF14432">
    <property type="entry name" value="DYW_deaminase"/>
    <property type="match status" value="1"/>
</dbReference>
<dbReference type="Gene3D" id="1.25.40.10">
    <property type="entry name" value="Tetratricopeptide repeat domain"/>
    <property type="match status" value="3"/>
</dbReference>
<evidence type="ECO:0000313" key="6">
    <source>
        <dbReference type="Proteomes" id="UP001172457"/>
    </source>
</evidence>
<dbReference type="GO" id="GO:0008270">
    <property type="term" value="F:zinc ion binding"/>
    <property type="evidence" value="ECO:0007669"/>
    <property type="project" value="InterPro"/>
</dbReference>
<dbReference type="Pfam" id="PF20431">
    <property type="entry name" value="E_motif"/>
    <property type="match status" value="1"/>
</dbReference>
<dbReference type="Pfam" id="PF13041">
    <property type="entry name" value="PPR_2"/>
    <property type="match status" value="3"/>
</dbReference>
<dbReference type="FunFam" id="1.25.40.10:FF:000442">
    <property type="entry name" value="Pentatricopeptide repeat-containing protein At3g49710"/>
    <property type="match status" value="1"/>
</dbReference>
<dbReference type="AlphaFoldDB" id="A0AA38SBL0"/>
<evidence type="ECO:0000313" key="5">
    <source>
        <dbReference type="EMBL" id="KAJ9539760.1"/>
    </source>
</evidence>
<dbReference type="InterPro" id="IPR002885">
    <property type="entry name" value="PPR_rpt"/>
</dbReference>
<dbReference type="PANTHER" id="PTHR47926">
    <property type="entry name" value="PENTATRICOPEPTIDE REPEAT-CONTAINING PROTEIN"/>
    <property type="match status" value="1"/>
</dbReference>
<evidence type="ECO:0000256" key="2">
    <source>
        <dbReference type="ARBA" id="ARBA00022737"/>
    </source>
</evidence>
<keyword evidence="6" id="KW-1185">Reference proteome</keyword>
<keyword evidence="2" id="KW-0677">Repeat</keyword>
<comment type="similarity">
    <text evidence="1">Belongs to the PPR family. PCMP-H subfamily.</text>
</comment>
<dbReference type="FunFam" id="1.25.40.10:FF:000285">
    <property type="entry name" value="Pentatricopeptide repeat-containing protein, chloroplastic"/>
    <property type="match status" value="1"/>
</dbReference>
<dbReference type="EMBL" id="JARYMX010000007">
    <property type="protein sequence ID" value="KAJ9539760.1"/>
    <property type="molecule type" value="Genomic_DNA"/>
</dbReference>
<gene>
    <name evidence="5" type="ORF">OSB04_026266</name>
</gene>
<feature type="repeat" description="PPR" evidence="3">
    <location>
        <begin position="93"/>
        <end position="123"/>
    </location>
</feature>
<dbReference type="GO" id="GO:0003723">
    <property type="term" value="F:RNA binding"/>
    <property type="evidence" value="ECO:0007669"/>
    <property type="project" value="InterPro"/>
</dbReference>
<dbReference type="GO" id="GO:0009451">
    <property type="term" value="P:RNA modification"/>
    <property type="evidence" value="ECO:0007669"/>
    <property type="project" value="InterPro"/>
</dbReference>
<sequence length="665" mass="75405">MLSVSSSLLTPRQHLLRLWELGGCCQNPKSMRFRQAKKDQGISWVLDTGPNNFFMGTSEQYASLIQRNLAVNKDPCVGKAIHARIIKSALHLGVFLMNTLMNFYAKTGFLDDARKLFDEMPVRDPCSWNTVIYAYAKKGKVDHARRLFVEMPEPDIVSWNSMMVGYTQIGCFEKAIKMFIDMISSKVIPTQYTFNIVLASCAAMKSLDIGQKVHSFVVELGLGSHSRVADSLLNMYAKSGDLLMAKTVFGRMKLKSTVSWNTLLAMHMQNGFNEEAIDLFRSMIKGGPEPDIYTLSAMLSVSSRVASLDHGKQIHARAIKSEALHSVTLSNALIDMYAKCGNISNAQRVFEPISCLKDTILWTTMVVSLARHGHGEESLELFEKMLSLDINPNHITYVGVISACTHMGLVEEGRGYFKSMQEKHGIEPNTVHYACMIDLLGRAGKLQEAWDVIQNMPIEPNVMAWKSLLASSFIHKNMELAKVAAEKALLIEPDDSGTYMALANVYSACGNWEYAAEIRRSMRFRQVKKDQGFSWVQIRDRVHVFGAEDDVHPEREEIYRTMAEIWKEIKKLGFVPKTEVVLHDVDEEMKEQVLMHHSEKLAIAYALMKTPKNGTLRIMKNLRMCKDCHSAIKFISKLVGREIVVRDWTRFHHFKDGVCSCRDYW</sequence>
<dbReference type="InterPro" id="IPR011990">
    <property type="entry name" value="TPR-like_helical_dom_sf"/>
</dbReference>
<feature type="repeat" description="PPR" evidence="3">
    <location>
        <begin position="256"/>
        <end position="290"/>
    </location>
</feature>
<feature type="repeat" description="PPR" evidence="3">
    <location>
        <begin position="155"/>
        <end position="189"/>
    </location>
</feature>
<dbReference type="InterPro" id="IPR046960">
    <property type="entry name" value="PPR_At4g14850-like_plant"/>
</dbReference>
<dbReference type="InterPro" id="IPR046848">
    <property type="entry name" value="E_motif"/>
</dbReference>
<feature type="repeat" description="PPR" evidence="3">
    <location>
        <begin position="358"/>
        <end position="392"/>
    </location>
</feature>
<dbReference type="PANTHER" id="PTHR47926:SF519">
    <property type="entry name" value="DYW DOMAIN-CONTAINING PROTEIN"/>
    <property type="match status" value="1"/>
</dbReference>